<proteinExistence type="predicted"/>
<name>A0A4R8TTK4_9PEZI</name>
<dbReference type="Proteomes" id="UP000295604">
    <property type="component" value="Unassembled WGS sequence"/>
</dbReference>
<evidence type="ECO:0000256" key="1">
    <source>
        <dbReference type="SAM" id="MobiDB-lite"/>
    </source>
</evidence>
<comment type="caution">
    <text evidence="2">The sequence shown here is derived from an EMBL/GenBank/DDBJ whole genome shotgun (WGS) entry which is preliminary data.</text>
</comment>
<protein>
    <submittedName>
        <fullName evidence="2">Nitrogen assimilation transcription factor nit-4</fullName>
    </submittedName>
</protein>
<accession>A0A4R8TTK4</accession>
<evidence type="ECO:0000313" key="2">
    <source>
        <dbReference type="EMBL" id="TEA21441.1"/>
    </source>
</evidence>
<keyword evidence="3" id="KW-1185">Reference proteome</keyword>
<dbReference type="PANTHER" id="PTHR47256">
    <property type="entry name" value="ZN(II)2CYS6 TRANSCRIPTION FACTOR (EUROFUNG)-RELATED"/>
    <property type="match status" value="1"/>
</dbReference>
<evidence type="ECO:0000313" key="3">
    <source>
        <dbReference type="Proteomes" id="UP000295604"/>
    </source>
</evidence>
<organism evidence="2 3">
    <name type="scientific">Colletotrichum sidae</name>
    <dbReference type="NCBI Taxonomy" id="1347389"/>
    <lineage>
        <taxon>Eukaryota</taxon>
        <taxon>Fungi</taxon>
        <taxon>Dikarya</taxon>
        <taxon>Ascomycota</taxon>
        <taxon>Pezizomycotina</taxon>
        <taxon>Sordariomycetes</taxon>
        <taxon>Hypocreomycetidae</taxon>
        <taxon>Glomerellales</taxon>
        <taxon>Glomerellaceae</taxon>
        <taxon>Colletotrichum</taxon>
        <taxon>Colletotrichum orbiculare species complex</taxon>
    </lineage>
</organism>
<feature type="compositionally biased region" description="Low complexity" evidence="1">
    <location>
        <begin position="174"/>
        <end position="196"/>
    </location>
</feature>
<gene>
    <name evidence="2" type="primary">nit-4-3</name>
    <name evidence="2" type="ORF">C8034_v004313</name>
</gene>
<reference evidence="2 3" key="1">
    <citation type="submission" date="2018-11" db="EMBL/GenBank/DDBJ databases">
        <title>Genome sequence and assembly of Colletotrichum sidae.</title>
        <authorList>
            <person name="Gan P."/>
            <person name="Shirasu K."/>
        </authorList>
    </citation>
    <scope>NUCLEOTIDE SEQUENCE [LARGE SCALE GENOMIC DNA]</scope>
    <source>
        <strain evidence="2 3">CBS 518.97</strain>
    </source>
</reference>
<feature type="compositionally biased region" description="Polar residues" evidence="1">
    <location>
        <begin position="138"/>
        <end position="156"/>
    </location>
</feature>
<dbReference type="PANTHER" id="PTHR47256:SF1">
    <property type="entry name" value="ZN(II)2CYS6 TRANSCRIPTION FACTOR (EUROFUNG)"/>
    <property type="match status" value="1"/>
</dbReference>
<sequence>MKLLDESTAKSHRFAAELLNILRSLPDEQVRDVLQQLRAGRDASNIVTTLRGQLHSAYDVPFHGILHGVPPPDQTSLEFELMVRHAIAYSPWAPTELPHLDVELSTPKPNPSLSVETPSAAYVSDPLESFLRAIESQPLQSPLTSSTPWSGGSKQRSPPYGVTKLDLHRVSPMSTEAPSPLPPTESESSLSSGGRPRLSHSEGRESSSSSFGIGAQGKTGGFRETTAPELPPLCDDRIHKLDILAWTNVPIPNDAAKKVLSLYLETDHAFTALFDVDLFLVDLISHSTRFCSRLLVSALFSWACQAYTAFELEAANWSYAFYDEAVRNLEHETSLGLGTPSTVAAVIYLSMSSTCHAKNSTDSMRHLETAVDLAKSMGLFGIAEDAMLHSWPDGTTDALWERSMSQTAWGSFVYITIQCAQNKKCKISQPPRLPIPGDVEDLEEIEVVERQHARFMGITFPFLCRLALIAHDMVWMNYAGTRLGPTVHAMAESMETIYRRYLEWADDLPLGLARSGESTHHVLLLHIYLHALVLDLFRPLLSHGDAMRIRLETFTSRQASPEAVCLASTTQLKRIAIMYFQTCTSASHSFGWNTALLYIANAALREPPHAVDIAERRADFRTCILGYQKLQRCYRLAQGIVKGLLSMALREGVVASSEARAIMRDSDEKGRHHPAADAIQAPFVVDLDLAMTDPAAALVDRLAGEFDELAILDEFTVVTTTWEVPEISSEAVGSDLEG</sequence>
<feature type="region of interest" description="Disordered" evidence="1">
    <location>
        <begin position="138"/>
        <end position="228"/>
    </location>
</feature>
<dbReference type="EMBL" id="QAPF01000018">
    <property type="protein sequence ID" value="TEA21441.1"/>
    <property type="molecule type" value="Genomic_DNA"/>
</dbReference>
<dbReference type="InterPro" id="IPR053187">
    <property type="entry name" value="Notoamide_regulator"/>
</dbReference>
<dbReference type="AlphaFoldDB" id="A0A4R8TTK4"/>
<dbReference type="CDD" id="cd12148">
    <property type="entry name" value="fungal_TF_MHR"/>
    <property type="match status" value="1"/>
</dbReference>